<proteinExistence type="inferred from homology"/>
<dbReference type="PIRSF" id="PIRSF002869">
    <property type="entry name" value="MviN"/>
    <property type="match status" value="1"/>
</dbReference>
<comment type="similarity">
    <text evidence="9 10 11">Belongs to the MurJ/MviN family.</text>
</comment>
<feature type="transmembrane region" description="Helical" evidence="10">
    <location>
        <begin position="453"/>
        <end position="473"/>
    </location>
</feature>
<keyword evidence="4 10" id="KW-0133">Cell shape</keyword>
<keyword evidence="5 10" id="KW-0573">Peptidoglycan synthesis</keyword>
<feature type="transmembrane region" description="Helical" evidence="10">
    <location>
        <begin position="386"/>
        <end position="405"/>
    </location>
</feature>
<dbReference type="GO" id="GO:0015648">
    <property type="term" value="F:lipid-linked peptidoglycan transporter activity"/>
    <property type="evidence" value="ECO:0007669"/>
    <property type="project" value="UniProtKB-UniRule"/>
</dbReference>
<evidence type="ECO:0000256" key="6">
    <source>
        <dbReference type="ARBA" id="ARBA00022989"/>
    </source>
</evidence>
<dbReference type="AlphaFoldDB" id="A0AAJ5X9H4"/>
<feature type="transmembrane region" description="Helical" evidence="10">
    <location>
        <begin position="278"/>
        <end position="296"/>
    </location>
</feature>
<dbReference type="CDD" id="cd13123">
    <property type="entry name" value="MATE_MurJ_like"/>
    <property type="match status" value="1"/>
</dbReference>
<gene>
    <name evidence="10 12" type="primary">murJ</name>
    <name evidence="12" type="ORF">P0Y56_08170</name>
</gene>
<feature type="transmembrane region" description="Helical" evidence="10">
    <location>
        <begin position="194"/>
        <end position="212"/>
    </location>
</feature>
<dbReference type="HAMAP" id="MF_02078">
    <property type="entry name" value="MurJ_MviN"/>
    <property type="match status" value="1"/>
</dbReference>
<dbReference type="PRINTS" id="PR01806">
    <property type="entry name" value="VIRFACTRMVIN"/>
</dbReference>
<evidence type="ECO:0000256" key="11">
    <source>
        <dbReference type="PIRNR" id="PIRNR002869"/>
    </source>
</evidence>
<evidence type="ECO:0000256" key="4">
    <source>
        <dbReference type="ARBA" id="ARBA00022960"/>
    </source>
</evidence>
<feature type="transmembrane region" description="Helical" evidence="10">
    <location>
        <begin position="411"/>
        <end position="433"/>
    </location>
</feature>
<reference evidence="12" key="1">
    <citation type="submission" date="2023-03" db="EMBL/GenBank/DDBJ databases">
        <title>Andean soil-derived lignocellulolytic bacterial consortium as a source of novel taxa and putative plastic-active enzymes.</title>
        <authorList>
            <person name="Diaz-Garcia L."/>
            <person name="Chuvochina M."/>
            <person name="Feuerriegel G."/>
            <person name="Bunk B."/>
            <person name="Sproer C."/>
            <person name="Streit W.R."/>
            <person name="Rodriguez L.M."/>
            <person name="Overmann J."/>
            <person name="Jimenez D.J."/>
        </authorList>
    </citation>
    <scope>NUCLEOTIDE SEQUENCE</scope>
    <source>
        <strain evidence="12">MAG 26</strain>
    </source>
</reference>
<keyword evidence="3 10" id="KW-0812">Transmembrane</keyword>
<protein>
    <recommendedName>
        <fullName evidence="10">Probable lipid II flippase MurJ</fullName>
    </recommendedName>
</protein>
<evidence type="ECO:0000256" key="9">
    <source>
        <dbReference type="ARBA" id="ARBA00061532"/>
    </source>
</evidence>
<comment type="function">
    <text evidence="8 10 11">Involved in peptidoglycan biosynthesis. Transports lipid-linked peptidoglycan precursors from the inner to the outer leaflet of the cytoplasmic membrane.</text>
</comment>
<evidence type="ECO:0000313" key="12">
    <source>
        <dbReference type="EMBL" id="WEK48256.1"/>
    </source>
</evidence>
<dbReference type="PANTHER" id="PTHR47019:SF1">
    <property type="entry name" value="LIPID II FLIPPASE MURJ"/>
    <property type="match status" value="1"/>
</dbReference>
<keyword evidence="10 11" id="KW-0813">Transport</keyword>
<keyword evidence="2 10" id="KW-1003">Cell membrane</keyword>
<feature type="transmembrane region" description="Helical" evidence="10">
    <location>
        <begin position="233"/>
        <end position="258"/>
    </location>
</feature>
<feature type="transmembrane region" description="Helical" evidence="10">
    <location>
        <begin position="89"/>
        <end position="115"/>
    </location>
</feature>
<dbReference type="GO" id="GO:0009252">
    <property type="term" value="P:peptidoglycan biosynthetic process"/>
    <property type="evidence" value="ECO:0007669"/>
    <property type="project" value="UniProtKB-UniRule"/>
</dbReference>
<dbReference type="GO" id="GO:0008360">
    <property type="term" value="P:regulation of cell shape"/>
    <property type="evidence" value="ECO:0007669"/>
    <property type="project" value="UniProtKB-UniRule"/>
</dbReference>
<name>A0AAJ5X9H4_9SPHN</name>
<evidence type="ECO:0000256" key="3">
    <source>
        <dbReference type="ARBA" id="ARBA00022692"/>
    </source>
</evidence>
<dbReference type="InterPro" id="IPR051050">
    <property type="entry name" value="Lipid_II_flippase_MurJ/MviN"/>
</dbReference>
<evidence type="ECO:0000256" key="7">
    <source>
        <dbReference type="ARBA" id="ARBA00023136"/>
    </source>
</evidence>
<evidence type="ECO:0000256" key="2">
    <source>
        <dbReference type="ARBA" id="ARBA00022475"/>
    </source>
</evidence>
<dbReference type="Pfam" id="PF03023">
    <property type="entry name" value="MurJ"/>
    <property type="match status" value="1"/>
</dbReference>
<dbReference type="GO" id="GO:0005886">
    <property type="term" value="C:plasma membrane"/>
    <property type="evidence" value="ECO:0007669"/>
    <property type="project" value="UniProtKB-SubCell"/>
</dbReference>
<keyword evidence="7 10" id="KW-0472">Membrane</keyword>
<comment type="pathway">
    <text evidence="10">Cell wall biogenesis; peptidoglycan biosynthesis.</text>
</comment>
<keyword evidence="6 10" id="KW-1133">Transmembrane helix</keyword>
<dbReference type="KEGG" id="acob:P0Y56_08170"/>
<feature type="transmembrane region" description="Helical" evidence="10">
    <location>
        <begin position="353"/>
        <end position="374"/>
    </location>
</feature>
<dbReference type="PANTHER" id="PTHR47019">
    <property type="entry name" value="LIPID II FLIPPASE MURJ"/>
    <property type="match status" value="1"/>
</dbReference>
<sequence length="529" mass="57124">MSLIRNVGTIGGLTAVSRVFGFMRDMLFARLFGAGLAADAFQLAFTLPNTFRRLFAEGAFSVAFVPMYGKKLHGEDGEREAGIFANDVLSVFVWVLFGFSVLCILGMEGIVWLLAREYQHIPGKFELSVTLARITFPYLGLVSVVALLSGILNTRSRFGPGAVAPVLFNFALIGGLLWGWYFDYSDRLKAFAQSWALPVAGLLQLVFLLWSLKRSGVGLKIHWPRMTPDTKVLLWRIFPATFGAGIYQISQLADTFFATSLPQGSLTLLKMGDRLNQMPLGIVGIALGTAILPALSRHIAGGDQSGAAKLQGRAIELATLLTLPSAAALAVCAPAFVNAFFVGGKFTAHDGAIMTEIVVALVCGLPSYVLVKVLEPGYFSRGDTRTPVMTAASALAFNIFLNLAVVRQFGIVGLAGATACSASLNCVLLYANLHRRNHFRFSLPLAGRILRQLLAAGVMAVALWFLLQATMPWYSGTVASKAGGIVLLVVVGLVVYGAAALLFRAFDQEDLRMLRRKSKRTIDEEIPGF</sequence>
<dbReference type="InterPro" id="IPR004268">
    <property type="entry name" value="MurJ"/>
</dbReference>
<keyword evidence="10" id="KW-0997">Cell inner membrane</keyword>
<keyword evidence="10 11" id="KW-0961">Cell wall biogenesis/degradation</keyword>
<dbReference type="GO" id="GO:0034204">
    <property type="term" value="P:lipid translocation"/>
    <property type="evidence" value="ECO:0007669"/>
    <property type="project" value="TreeGrafter"/>
</dbReference>
<dbReference type="Proteomes" id="UP001218362">
    <property type="component" value="Chromosome"/>
</dbReference>
<organism evidence="12 13">
    <name type="scientific">Candidatus Andeanibacterium colombiense</name>
    <dbReference type="NCBI Taxonomy" id="3121345"/>
    <lineage>
        <taxon>Bacteria</taxon>
        <taxon>Pseudomonadati</taxon>
        <taxon>Pseudomonadota</taxon>
        <taxon>Alphaproteobacteria</taxon>
        <taxon>Sphingomonadales</taxon>
        <taxon>Sphingomonadaceae</taxon>
        <taxon>Candidatus Andeanibacterium</taxon>
    </lineage>
</organism>
<dbReference type="GO" id="GO:0071555">
    <property type="term" value="P:cell wall organization"/>
    <property type="evidence" value="ECO:0007669"/>
    <property type="project" value="UniProtKB-UniRule"/>
</dbReference>
<evidence type="ECO:0000256" key="10">
    <source>
        <dbReference type="HAMAP-Rule" id="MF_02078"/>
    </source>
</evidence>
<evidence type="ECO:0000313" key="13">
    <source>
        <dbReference type="Proteomes" id="UP001218362"/>
    </source>
</evidence>
<accession>A0AAJ5X9H4</accession>
<feature type="transmembrane region" description="Helical" evidence="10">
    <location>
        <begin position="485"/>
        <end position="506"/>
    </location>
</feature>
<evidence type="ECO:0000256" key="8">
    <source>
        <dbReference type="ARBA" id="ARBA00060041"/>
    </source>
</evidence>
<feature type="transmembrane region" description="Helical" evidence="10">
    <location>
        <begin position="161"/>
        <end position="182"/>
    </location>
</feature>
<dbReference type="EMBL" id="CP119316">
    <property type="protein sequence ID" value="WEK48256.1"/>
    <property type="molecule type" value="Genomic_DNA"/>
</dbReference>
<feature type="transmembrane region" description="Helical" evidence="10">
    <location>
        <begin position="317"/>
        <end position="341"/>
    </location>
</feature>
<evidence type="ECO:0000256" key="5">
    <source>
        <dbReference type="ARBA" id="ARBA00022984"/>
    </source>
</evidence>
<feature type="transmembrane region" description="Helical" evidence="10">
    <location>
        <begin position="135"/>
        <end position="154"/>
    </location>
</feature>
<evidence type="ECO:0000256" key="1">
    <source>
        <dbReference type="ARBA" id="ARBA00004651"/>
    </source>
</evidence>
<comment type="subcellular location">
    <subcellularLocation>
        <location evidence="10">Cell inner membrane</location>
        <topology evidence="10">Multi-pass membrane protein</topology>
    </subcellularLocation>
    <subcellularLocation>
        <location evidence="1">Cell membrane</location>
        <topology evidence="1">Multi-pass membrane protein</topology>
    </subcellularLocation>
</comment>
<dbReference type="NCBIfam" id="TIGR01695">
    <property type="entry name" value="murJ_mviN"/>
    <property type="match status" value="1"/>
</dbReference>